<dbReference type="EMBL" id="BRXW01000036">
    <property type="protein sequence ID" value="GMI01638.1"/>
    <property type="molecule type" value="Genomic_DNA"/>
</dbReference>
<dbReference type="InterPro" id="IPR011989">
    <property type="entry name" value="ARM-like"/>
</dbReference>
<proteinExistence type="predicted"/>
<dbReference type="SUPFAM" id="SSF48371">
    <property type="entry name" value="ARM repeat"/>
    <property type="match status" value="2"/>
</dbReference>
<keyword evidence="7" id="KW-1185">Reference proteome</keyword>
<evidence type="ECO:0000313" key="6">
    <source>
        <dbReference type="EMBL" id="GMI01638.1"/>
    </source>
</evidence>
<dbReference type="InterPro" id="IPR058033">
    <property type="entry name" value="ARM_TBCD_2nd"/>
</dbReference>
<name>A0A9W7C3M9_9STRA</name>
<dbReference type="GO" id="GO:0000226">
    <property type="term" value="P:microtubule cytoskeleton organization"/>
    <property type="evidence" value="ECO:0007669"/>
    <property type="project" value="TreeGrafter"/>
</dbReference>
<dbReference type="PROSITE" id="PS50077">
    <property type="entry name" value="HEAT_REPEAT"/>
    <property type="match status" value="1"/>
</dbReference>
<feature type="region of interest" description="Disordered" evidence="3">
    <location>
        <begin position="899"/>
        <end position="918"/>
    </location>
</feature>
<dbReference type="Proteomes" id="UP001165122">
    <property type="component" value="Unassembled WGS sequence"/>
</dbReference>
<dbReference type="InterPro" id="IPR021133">
    <property type="entry name" value="HEAT_type_2"/>
</dbReference>
<dbReference type="GO" id="GO:0048487">
    <property type="term" value="F:beta-tubulin binding"/>
    <property type="evidence" value="ECO:0007669"/>
    <property type="project" value="InterPro"/>
</dbReference>
<dbReference type="InterPro" id="IPR016024">
    <property type="entry name" value="ARM-type_fold"/>
</dbReference>
<evidence type="ECO:0000256" key="2">
    <source>
        <dbReference type="PROSITE-ProRule" id="PRU00103"/>
    </source>
</evidence>
<evidence type="ECO:0000256" key="3">
    <source>
        <dbReference type="SAM" id="MobiDB-lite"/>
    </source>
</evidence>
<evidence type="ECO:0000313" key="7">
    <source>
        <dbReference type="Proteomes" id="UP001165122"/>
    </source>
</evidence>
<accession>A0A9W7C3M9</accession>
<dbReference type="InterPro" id="IPR022577">
    <property type="entry name" value="TBCD_C"/>
</dbReference>
<dbReference type="Pfam" id="PF23579">
    <property type="entry name" value="ARM_TBCD"/>
    <property type="match status" value="1"/>
</dbReference>
<dbReference type="Gene3D" id="1.25.10.10">
    <property type="entry name" value="Leucine-rich Repeat Variant"/>
    <property type="match status" value="2"/>
</dbReference>
<evidence type="ECO:0008006" key="8">
    <source>
        <dbReference type="Google" id="ProtNLM"/>
    </source>
</evidence>
<evidence type="ECO:0000259" key="5">
    <source>
        <dbReference type="Pfam" id="PF25767"/>
    </source>
</evidence>
<dbReference type="Pfam" id="PF12612">
    <property type="entry name" value="TFCD_C"/>
    <property type="match status" value="1"/>
</dbReference>
<gene>
    <name evidence="6" type="ORF">TrLO_g11105</name>
</gene>
<protein>
    <recommendedName>
        <fullName evidence="8">Tubulin-specific chaperone D</fullName>
    </recommendedName>
</protein>
<organism evidence="6 7">
    <name type="scientific">Triparma laevis f. longispina</name>
    <dbReference type="NCBI Taxonomy" id="1714387"/>
    <lineage>
        <taxon>Eukaryota</taxon>
        <taxon>Sar</taxon>
        <taxon>Stramenopiles</taxon>
        <taxon>Ochrophyta</taxon>
        <taxon>Bolidophyceae</taxon>
        <taxon>Parmales</taxon>
        <taxon>Triparmaceae</taxon>
        <taxon>Triparma</taxon>
    </lineage>
</organism>
<dbReference type="PANTHER" id="PTHR12658:SF0">
    <property type="entry name" value="TUBULIN-SPECIFIC CHAPERONE D"/>
    <property type="match status" value="1"/>
</dbReference>
<sequence length="1316" mass="146802">MASISSTSTFFIEREEFLGLIGGFKEGEDNEKSVERLKTILDRYLESPTLLDPHLEEIMSSLVTPSSSMIHSLYSSGTISDDLSNTPTNEGPPLLHTYLSLISHLSKVRGYKTIKKLFTHEAVDLEPTLMCLLSQDPQNHALWESRYALLLWLSMLALVPFDICTIDSTSESSTRTTSNLVETIIKISKSYLSDPGPVRESAAVCLSSVLTRPDMEEGYLQDFMEYAKEVLMIRVGIKKNDGDDGKSNTVSHLTDNTFLTMGLVHTLAHLFKYGHREKFLIYVDAFLEQIILLAENGGSQTMLRKLLVKLFQRVGTTFMPVRIVPWRYQRGRRSLLTNMESKGEGKEELTESEVTEEPDIYVPPELEDVVDQLLTGLRDRDTVVRWSAAKGLGRITERLPRECADDVVGAIMELFNDNETDSAWHGANLALAELARRGLLLPSRLPKVVPIIVRAIHYDVRRGQNSVGAHVRDAACYVCWAFARAYSPEVMKPYVEELAKGMLLAALFDREINCRRAASAAFQENVGRQGNENFKHGIEILTAADYFTLGNRVKAFTEISCFVAGFEKYRRSVIGHLKEVKLFHWDVEIRLLASQGLGNLVALDKNYMADVVLHELISKVCDPDLLVRHGAVLGIAEIVKALKSNVSSKHTEITNVVVEVEKARLYRGKGGEIMRSAICRLIECVSIAQLPLPVKTQVRLLDSVDDCIKHPLEEISLSAVAGLRALLKQYFPVASTGPSSRLHSRVFQKYAKVVEEEDNAAATRGFALAIGCLPAKLLAFNDEALETAVNLLCKCADINFKVGEEPDAETRRNCVKGLTEIVKTVGVGSTKIQTFPGTDKATLTSVGLSPPLTTKIFTTLFSCMEDYSMDKRGDVGSWVRCAALNALETLTLEAVDASKNLKEASPDPTSATNKDDEDENEILPPLAERMQLLDEDIQAKVLASVQSSSPMNEEWRSVDTPPQYFDVQTSITVLGLILKQLAEKLDNVRDLAGNILHRLLNENKIPLVADRVFLTEALKTKANETMNWASPHTTFTMIIKAMNIDVYHEAIVEGLAVSVGGLTESVVKSSSGALIDWVKTMKKLKGWRHLARLGRTLVNLMRKFEKDERIVVPVLKTVHLLLQNEALRSEERRTAKENKTEETEEEKDRFGPTMLKLVKAEAHGSKSYKKIVAIVDVLIDLTAEIKWSGADDEDKAYFDEVLTFAFALLGHPFPKVRKYVAEQLYVAILENEGVVKDDSKYDNACSVILETAWDGELEQTEEQEVAVRVRRNELADLMGVELSEKARAKKVVKKGKEKEKKDELASYMSLVKEAGR</sequence>
<feature type="domain" description="Tubulin-folding cofactor D ARM repeats" evidence="5">
    <location>
        <begin position="302"/>
        <end position="538"/>
    </location>
</feature>
<feature type="domain" description="Tubulin-folding cofactor D C-terminal" evidence="4">
    <location>
        <begin position="973"/>
        <end position="1170"/>
    </location>
</feature>
<dbReference type="GO" id="GO:0007021">
    <property type="term" value="P:tubulin complex assembly"/>
    <property type="evidence" value="ECO:0007669"/>
    <property type="project" value="InterPro"/>
</dbReference>
<comment type="caution">
    <text evidence="6">The sequence shown here is derived from an EMBL/GenBank/DDBJ whole genome shotgun (WGS) entry which is preliminary data.</text>
</comment>
<dbReference type="InterPro" id="IPR033162">
    <property type="entry name" value="TBCD"/>
</dbReference>
<evidence type="ECO:0000256" key="1">
    <source>
        <dbReference type="ARBA" id="ARBA00023186"/>
    </source>
</evidence>
<evidence type="ECO:0000259" key="4">
    <source>
        <dbReference type="Pfam" id="PF12612"/>
    </source>
</evidence>
<dbReference type="OrthoDB" id="10253476at2759"/>
<feature type="repeat" description="HEAT" evidence="2">
    <location>
        <begin position="369"/>
        <end position="406"/>
    </location>
</feature>
<keyword evidence="1" id="KW-0143">Chaperone</keyword>
<dbReference type="PANTHER" id="PTHR12658">
    <property type="entry name" value="BETA-TUBULIN COFACTOR D"/>
    <property type="match status" value="1"/>
</dbReference>
<dbReference type="GO" id="GO:0007023">
    <property type="term" value="P:post-chaperonin tubulin folding pathway"/>
    <property type="evidence" value="ECO:0007669"/>
    <property type="project" value="InterPro"/>
</dbReference>
<reference evidence="7" key="1">
    <citation type="journal article" date="2023" name="Commun. Biol.">
        <title>Genome analysis of Parmales, the sister group of diatoms, reveals the evolutionary specialization of diatoms from phago-mixotrophs to photoautotrophs.</title>
        <authorList>
            <person name="Ban H."/>
            <person name="Sato S."/>
            <person name="Yoshikawa S."/>
            <person name="Yamada K."/>
            <person name="Nakamura Y."/>
            <person name="Ichinomiya M."/>
            <person name="Sato N."/>
            <person name="Blanc-Mathieu R."/>
            <person name="Endo H."/>
            <person name="Kuwata A."/>
            <person name="Ogata H."/>
        </authorList>
    </citation>
    <scope>NUCLEOTIDE SEQUENCE [LARGE SCALE GENOMIC DNA]</scope>
    <source>
        <strain evidence="7">NIES 3700</strain>
    </source>
</reference>
<dbReference type="Pfam" id="PF25767">
    <property type="entry name" value="ARM_TBCD_2nd"/>
    <property type="match status" value="1"/>
</dbReference>
<dbReference type="GO" id="GO:0005096">
    <property type="term" value="F:GTPase activator activity"/>
    <property type="evidence" value="ECO:0007669"/>
    <property type="project" value="InterPro"/>
</dbReference>